<dbReference type="AlphaFoldDB" id="A0A8H3LAV9"/>
<comment type="caution">
    <text evidence="1">The sequence shown here is derived from an EMBL/GenBank/DDBJ whole genome shotgun (WGS) entry which is preliminary data.</text>
</comment>
<protein>
    <submittedName>
        <fullName evidence="1">Uncharacterized protein</fullName>
    </submittedName>
</protein>
<dbReference type="Proteomes" id="UP000615446">
    <property type="component" value="Unassembled WGS sequence"/>
</dbReference>
<name>A0A8H3LAV9_9GLOM</name>
<gene>
    <name evidence="1" type="ORF">RCL2_000950300</name>
</gene>
<accession>A0A8H3LAV9</accession>
<evidence type="ECO:0000313" key="1">
    <source>
        <dbReference type="EMBL" id="GES82290.1"/>
    </source>
</evidence>
<evidence type="ECO:0000313" key="2">
    <source>
        <dbReference type="Proteomes" id="UP000615446"/>
    </source>
</evidence>
<sequence>MIEFPSGMARWWEYVNKRKKAHQKWKKLPKIFNLPNIERLDEDARTMLYEESPANSVPLKFKLHFNKRISSFHDQVMKNKRNKSIPIDSPFTTNNQDRVTSVPLLTTSSRLIDTIKNLYLGRSNFFYNDASSSKCVKFTSNNSD</sequence>
<dbReference type="EMBL" id="BLAL01000060">
    <property type="protein sequence ID" value="GES82290.1"/>
    <property type="molecule type" value="Genomic_DNA"/>
</dbReference>
<organism evidence="1 2">
    <name type="scientific">Rhizophagus clarus</name>
    <dbReference type="NCBI Taxonomy" id="94130"/>
    <lineage>
        <taxon>Eukaryota</taxon>
        <taxon>Fungi</taxon>
        <taxon>Fungi incertae sedis</taxon>
        <taxon>Mucoromycota</taxon>
        <taxon>Glomeromycotina</taxon>
        <taxon>Glomeromycetes</taxon>
        <taxon>Glomerales</taxon>
        <taxon>Glomeraceae</taxon>
        <taxon>Rhizophagus</taxon>
    </lineage>
</organism>
<reference evidence="1" key="1">
    <citation type="submission" date="2019-10" db="EMBL/GenBank/DDBJ databases">
        <title>Conservation and host-specific expression of non-tandemly repeated heterogenous ribosome RNA gene in arbuscular mycorrhizal fungi.</title>
        <authorList>
            <person name="Maeda T."/>
            <person name="Kobayashi Y."/>
            <person name="Nakagawa T."/>
            <person name="Ezawa T."/>
            <person name="Yamaguchi K."/>
            <person name="Bino T."/>
            <person name="Nishimoto Y."/>
            <person name="Shigenobu S."/>
            <person name="Kawaguchi M."/>
        </authorList>
    </citation>
    <scope>NUCLEOTIDE SEQUENCE</scope>
    <source>
        <strain evidence="1">HR1</strain>
    </source>
</reference>
<proteinExistence type="predicted"/>